<dbReference type="PANTHER" id="PTHR13833">
    <property type="match status" value="1"/>
</dbReference>
<protein>
    <submittedName>
        <fullName evidence="7">Uncharacterized protein</fullName>
    </submittedName>
</protein>
<dbReference type="PROSITE" id="PS51125">
    <property type="entry name" value="NHL"/>
    <property type="match status" value="2"/>
</dbReference>
<dbReference type="Pfam" id="PF20041">
    <property type="entry name" value="DUF6443"/>
    <property type="match status" value="1"/>
</dbReference>
<dbReference type="InterPro" id="IPR001258">
    <property type="entry name" value="NHL_repeat"/>
</dbReference>
<dbReference type="SUPFAM" id="SSF63829">
    <property type="entry name" value="Calcium-dependent phosphotriesterase"/>
    <property type="match status" value="1"/>
</dbReference>
<dbReference type="OrthoDB" id="1191296at2"/>
<feature type="domain" description="DUF6443" evidence="6">
    <location>
        <begin position="737"/>
        <end position="866"/>
    </location>
</feature>
<dbReference type="SUPFAM" id="SSF49313">
    <property type="entry name" value="Cadherin-like"/>
    <property type="match status" value="1"/>
</dbReference>
<feature type="domain" description="Peptidase C-terminal archaeal/bacterial" evidence="4">
    <location>
        <begin position="77"/>
        <end position="140"/>
    </location>
</feature>
<dbReference type="Pfam" id="PF05345">
    <property type="entry name" value="He_PIG"/>
    <property type="match status" value="1"/>
</dbReference>
<reference evidence="7 8" key="1">
    <citation type="submission" date="2019-02" db="EMBL/GenBank/DDBJ databases">
        <title>Pedobacter sp. RP-3-8 sp. nov., isolated from Arctic soil.</title>
        <authorList>
            <person name="Dahal R.H."/>
        </authorList>
    </citation>
    <scope>NUCLEOTIDE SEQUENCE [LARGE SCALE GENOMIC DNA]</scope>
    <source>
        <strain evidence="7 8">RP-3-8</strain>
    </source>
</reference>
<feature type="repeat" description="NHL" evidence="2">
    <location>
        <begin position="404"/>
        <end position="434"/>
    </location>
</feature>
<accession>A0A4R0NC18</accession>
<dbReference type="InterPro" id="IPR038181">
    <property type="entry name" value="Ntox21_sf"/>
</dbReference>
<dbReference type="PANTHER" id="PTHR13833:SF71">
    <property type="entry name" value="NHL DOMAIN-CONTAINING PROTEIN"/>
    <property type="match status" value="1"/>
</dbReference>
<dbReference type="InterPro" id="IPR045619">
    <property type="entry name" value="DUF6443"/>
</dbReference>
<dbReference type="Gene3D" id="3.10.380.20">
    <property type="entry name" value="Novel toxin 21 (CdiA), C-terminal domain"/>
    <property type="match status" value="1"/>
</dbReference>
<dbReference type="Gene3D" id="2.120.10.30">
    <property type="entry name" value="TolB, C-terminal domain"/>
    <property type="match status" value="4"/>
</dbReference>
<evidence type="ECO:0000259" key="6">
    <source>
        <dbReference type="Pfam" id="PF20041"/>
    </source>
</evidence>
<dbReference type="GO" id="GO:0005509">
    <property type="term" value="F:calcium ion binding"/>
    <property type="evidence" value="ECO:0007669"/>
    <property type="project" value="InterPro"/>
</dbReference>
<evidence type="ECO:0000256" key="2">
    <source>
        <dbReference type="PROSITE-ProRule" id="PRU00504"/>
    </source>
</evidence>
<dbReference type="CDD" id="cd20685">
    <property type="entry name" value="CdiA-CT_Ecl_RNase-like"/>
    <property type="match status" value="1"/>
</dbReference>
<feature type="signal peptide" evidence="3">
    <location>
        <begin position="1"/>
        <end position="33"/>
    </location>
</feature>
<comment type="caution">
    <text evidence="7">The sequence shown here is derived from an EMBL/GenBank/DDBJ whole genome shotgun (WGS) entry which is preliminary data.</text>
</comment>
<evidence type="ECO:0000259" key="5">
    <source>
        <dbReference type="Pfam" id="PF15526"/>
    </source>
</evidence>
<keyword evidence="1" id="KW-0677">Repeat</keyword>
<name>A0A4R0NC18_9SPHI</name>
<dbReference type="GO" id="GO:0016020">
    <property type="term" value="C:membrane"/>
    <property type="evidence" value="ECO:0007669"/>
    <property type="project" value="InterPro"/>
</dbReference>
<evidence type="ECO:0000256" key="1">
    <source>
        <dbReference type="ARBA" id="ARBA00022737"/>
    </source>
</evidence>
<organism evidence="7 8">
    <name type="scientific">Pedobacter hiemivivus</name>
    <dbReference type="NCBI Taxonomy" id="2530454"/>
    <lineage>
        <taxon>Bacteria</taxon>
        <taxon>Pseudomonadati</taxon>
        <taxon>Bacteroidota</taxon>
        <taxon>Sphingobacteriia</taxon>
        <taxon>Sphingobacteriales</taxon>
        <taxon>Sphingobacteriaceae</taxon>
        <taxon>Pedobacter</taxon>
    </lineage>
</organism>
<feature type="domain" description="Novel toxin 21" evidence="5">
    <location>
        <begin position="1693"/>
        <end position="1749"/>
    </location>
</feature>
<sequence>MKVLHFSISKASCRYWLFLFFILLNFNWQSAHAQSGTSMYDAFLIPVNGCGYNGFTDYQNNGYGFSDNYGQSSPDVWYTFTLSSTADVSISLCNSNFDTYLHLLDINGGLVDMDDDQGCGGNASAINPTLGAGTYYIVVEGYSSYTGDFVLDFAANGAGTSVGSDIYNPVYAGSFSGSGSYTDTRSNADDCLGNNIGQASNDIYYQFTLTSESEVTLSHCGSWFDTYMHLLDGSGTVITTNDDNTGPACPGIQSYIQMTLPAGTYYVVSEGAGTNVGDIVTNISVMPIPLGAAPVIAYGNPASFTVGMAINQLGPSNTGGAVWSGGQSTTTLAGSGWPGSANGTGTGASFNNPLNAAVDASGNVYVADVGNHSIRKITPSGVVTTFAGGGYAGYADGVGTSALFRHPSFMAINSSGNIFVSDQQNHRIRKITPSGVVSTFAGSGSIGSANGTGTAASFQFPMGLAFDGSGNLYVSDAYNHKIRKISPLGVVSDFAGSGSAGAANGALGSAGFNLPMGLVFDAAGNLYVADRANDKIRKISSSGVVSTVAGNGSRGFANGSGASVMFWSPNNLVLDEDGNIYVVDQGNNMIRKVSPAGEVSTFAGTTAAGSVNGTGAVVRFNSPFGISKGADGAMYVVENAANLVRKMTLIKAYTISPALPAGLAFNDTDGTITGTPTVVAPLTTYTITAYNGAGSHSTTLSFAVNAALACVEASQDQNYITTYVPREAGLTTVAAVTAASCDPDKVQTGIQYFDGLGRPLQTVQVKGSPDKKDIVVPITYDAFGRESKKYLPYASIDNNGAYKAGGLTEVINYYNAPHAGHAVAFNTPFSETRFEPSPLNRVLEQGAPGVSWQIGGGHTIGMSYETNVAGEVNIWIVSETGGASVTSPYNAGTLYKMVSKDESGNESIEYKDLQGKVVLKKVQDGVGTYISTYYVYDDLDNLRYVLPPAVSVAGFTEADGVFLNYIYGYHYDGRKRLIEKKIPGKGWESMVYNKLDQLVYTQDANQKFNHQWSWIKYDALGRVILTGVENNNTLSRQVVQDDYINTLAGPLWEERTTGRTDGYTVRTHPMAGEEYGNIVFHSVNYYDDYDFPGNIFGQPNSSLGQVGSERTKGLLTASKIRVLGTSNMLQTINYYDQEGRVIQSKSQHYLGGVVSSNNYDEITNTYSFVGELKESTRKHYVGGSENLYVYNEYVYDHMGRKTATRQKTGDNYSTGNPLVLLSKSRYNEIGQLNFKDLHSTNLSSPVFAQSVEYKYNPRGWLSSQTAELFTQHLKYDELLPGVTAQYNGNISRQEWGTSHYYNYTYNKLNRLEQGISSEGNNETLTYDVMGNIQSLTRYHQTHGLVDQLGYDYGIGGNRLQSVTDNVPSNVNSVFQLPGTTGYVYDLNGNMSSRTNAGYAENNISNITYNHLNLPTDMNANGAVIAYTYDAGGNKLKKTVSGAVSLNNEYIGDIHYEDGVLKFVNTEAGRVVRNGSTNYSYEYTLTDHLGNGRVYFDIQGGVATKIQETDYYAFGLDIQKSLSGTENKYQYNGKEKQDQEKMLDYGARFYDPAIGRFSTIDPLADEFDHKSPYNYAMNNPILMIDPDGMAADTGKVTPAPKPDSGGSAAVGIVLALNEVSIVAKPLARTMPFVTAGTISWSVGWNFGRWQSKPENNLAFTTAIASFLVKLGVDGNKLGLSQSNSTEKSDELPDGFKETKEFGKPHGQKVYKKGNKYYSKDADGHNGGSWKVFEKQGTKLKRVGTADKDLNIFKR</sequence>
<dbReference type="InterPro" id="IPR007280">
    <property type="entry name" value="Peptidase_C_arc/bac"/>
</dbReference>
<dbReference type="Pfam" id="PF15526">
    <property type="entry name" value="Ntox21"/>
    <property type="match status" value="1"/>
</dbReference>
<evidence type="ECO:0000256" key="3">
    <source>
        <dbReference type="SAM" id="SignalP"/>
    </source>
</evidence>
<feature type="repeat" description="NHL" evidence="2">
    <location>
        <begin position="345"/>
        <end position="380"/>
    </location>
</feature>
<evidence type="ECO:0000313" key="7">
    <source>
        <dbReference type="EMBL" id="TCC97851.1"/>
    </source>
</evidence>
<dbReference type="InterPro" id="IPR022385">
    <property type="entry name" value="Rhs_assc_core"/>
</dbReference>
<dbReference type="InterPro" id="IPR028190">
    <property type="entry name" value="Ntox21"/>
</dbReference>
<evidence type="ECO:0000259" key="4">
    <source>
        <dbReference type="Pfam" id="PF04151"/>
    </source>
</evidence>
<dbReference type="Proteomes" id="UP000291117">
    <property type="component" value="Unassembled WGS sequence"/>
</dbReference>
<gene>
    <name evidence="7" type="ORF">EZ444_08040</name>
</gene>
<dbReference type="Pfam" id="PF04151">
    <property type="entry name" value="PPC"/>
    <property type="match status" value="1"/>
</dbReference>
<dbReference type="Pfam" id="PF01436">
    <property type="entry name" value="NHL"/>
    <property type="match status" value="1"/>
</dbReference>
<dbReference type="Gene3D" id="2.60.120.380">
    <property type="match status" value="2"/>
</dbReference>
<dbReference type="Gene3D" id="2.180.10.10">
    <property type="entry name" value="RHS repeat-associated core"/>
    <property type="match status" value="1"/>
</dbReference>
<feature type="chain" id="PRO_5020425037" evidence="3">
    <location>
        <begin position="34"/>
        <end position="1753"/>
    </location>
</feature>
<dbReference type="NCBIfam" id="TIGR03696">
    <property type="entry name" value="Rhs_assc_core"/>
    <property type="match status" value="1"/>
</dbReference>
<dbReference type="CDD" id="cd14953">
    <property type="entry name" value="NHL_like_1"/>
    <property type="match status" value="1"/>
</dbReference>
<dbReference type="InterPro" id="IPR011042">
    <property type="entry name" value="6-blade_b-propeller_TolB-like"/>
</dbReference>
<dbReference type="EMBL" id="SJSM01000003">
    <property type="protein sequence ID" value="TCC97851.1"/>
    <property type="molecule type" value="Genomic_DNA"/>
</dbReference>
<keyword evidence="3" id="KW-0732">Signal</keyword>
<dbReference type="InterPro" id="IPR015919">
    <property type="entry name" value="Cadherin-like_sf"/>
</dbReference>
<dbReference type="RefSeq" id="WP_131608209.1">
    <property type="nucleotide sequence ID" value="NZ_SJSM01000003.1"/>
</dbReference>
<keyword evidence="8" id="KW-1185">Reference proteome</keyword>
<proteinExistence type="predicted"/>
<evidence type="ECO:0000313" key="8">
    <source>
        <dbReference type="Proteomes" id="UP000291117"/>
    </source>
</evidence>